<evidence type="ECO:0000256" key="5">
    <source>
        <dbReference type="ARBA" id="ARBA00022833"/>
    </source>
</evidence>
<feature type="domain" description="C2H2-type" evidence="11">
    <location>
        <begin position="1137"/>
        <end position="1159"/>
    </location>
</feature>
<evidence type="ECO:0000256" key="4">
    <source>
        <dbReference type="ARBA" id="ARBA00022771"/>
    </source>
</evidence>
<evidence type="ECO:0000256" key="8">
    <source>
        <dbReference type="ARBA" id="ARBA00023242"/>
    </source>
</evidence>
<dbReference type="PROSITE" id="PS50157">
    <property type="entry name" value="ZINC_FINGER_C2H2_2"/>
    <property type="match status" value="12"/>
</dbReference>
<feature type="compositionally biased region" description="Polar residues" evidence="10">
    <location>
        <begin position="162"/>
        <end position="181"/>
    </location>
</feature>
<feature type="compositionally biased region" description="Basic and acidic residues" evidence="10">
    <location>
        <begin position="793"/>
        <end position="810"/>
    </location>
</feature>
<evidence type="ECO:0000256" key="10">
    <source>
        <dbReference type="SAM" id="MobiDB-lite"/>
    </source>
</evidence>
<dbReference type="InterPro" id="IPR017956">
    <property type="entry name" value="AT_hook_DNA-bd_motif"/>
</dbReference>
<evidence type="ECO:0000313" key="13">
    <source>
        <dbReference type="Proteomes" id="UP000596742"/>
    </source>
</evidence>
<feature type="domain" description="C2H2-type" evidence="11">
    <location>
        <begin position="1296"/>
        <end position="1324"/>
    </location>
</feature>
<dbReference type="PROSITE" id="PS00028">
    <property type="entry name" value="ZINC_FINGER_C2H2_1"/>
    <property type="match status" value="12"/>
</dbReference>
<feature type="compositionally biased region" description="Acidic residues" evidence="10">
    <location>
        <begin position="875"/>
        <end position="893"/>
    </location>
</feature>
<evidence type="ECO:0000256" key="2">
    <source>
        <dbReference type="ARBA" id="ARBA00022723"/>
    </source>
</evidence>
<feature type="region of interest" description="Disordered" evidence="10">
    <location>
        <begin position="344"/>
        <end position="406"/>
    </location>
</feature>
<dbReference type="InterPro" id="IPR036236">
    <property type="entry name" value="Znf_C2H2_sf"/>
</dbReference>
<name>A0A8B6GNA9_MYTGA</name>
<dbReference type="SUPFAM" id="SSF57667">
    <property type="entry name" value="beta-beta-alpha zinc fingers"/>
    <property type="match status" value="6"/>
</dbReference>
<keyword evidence="8" id="KW-0539">Nucleus</keyword>
<feature type="domain" description="C2H2-type" evidence="11">
    <location>
        <begin position="1223"/>
        <end position="1250"/>
    </location>
</feature>
<feature type="domain" description="C2H2-type" evidence="11">
    <location>
        <begin position="1047"/>
        <end position="1075"/>
    </location>
</feature>
<dbReference type="InterPro" id="IPR050826">
    <property type="entry name" value="Krueppel_C2H2_ZnFinger"/>
</dbReference>
<dbReference type="SMART" id="SM00384">
    <property type="entry name" value="AT_hook"/>
    <property type="match status" value="3"/>
</dbReference>
<dbReference type="GO" id="GO:0006357">
    <property type="term" value="P:regulation of transcription by RNA polymerase II"/>
    <property type="evidence" value="ECO:0007669"/>
    <property type="project" value="UniProtKB-ARBA"/>
</dbReference>
<sequence>MMEISDEGTEHQIPTNVVEGIEQQIPNGVGGTEHQIPNVDQGTEQQIPNVENNTMECEQIIEVENPQGQKNIIILVDRPIDSNSTEQDAEGSKTVENSVLDFYSSEPGVLVMDESSQGSNQSSKASLKSEKESNQSDKGSTKSKEESNQLNKGSTKSEKENSQTGITGITDNSNDKSQTIEQFEDFSESELHEKSVDVDSTCKPEIEQDVAGTASSQMDDSEPGLCTPETETNEEKKDLKVENEISDEKIEEEKDMTDENKEEENDMTEEQKDDMSEKQMEEEKDMTEEEAQEILMKALQKISPKIGKDFVLMFKDPSTSKVKEFSSDKGRKFLQHNTDVVKKFSNVVSGKKTTTSEESTSKREGHSRSEDDNTVMESDHETDSEAEDKSPVKKGKNIKKKMVEIKPVKRVPRTSVIMKKLAKLDEKERMKNLQVFSCKDCSSKFGTMGNLNKHMKNKHNTDDEGKSIPKVNDSDNSLSDMIEHPNNEKMETNLNETNKSLDVIKKVKDEKNVEFMMKDCGDFETVVSLSDYVDPPGDISDDDSEITNTSRVKRGRGRPPKPKNPFLEPKTPEENKSNDVVTRGRGRPRKSTGISSPKDTVTEVNKKSKTEKNSKISYTDEDMDCFIRTVEEENTRMNLECKLCLLRFSSHRMAREHIVQEHYQNLIQCTKTLEKFPDTTKTSRWDNHIYYIEDEIKEEIIPSELFTSVARGGRKRTPSKKLLESTSALRTKIYVCKICHRKAIHKTGMLQHMKRFHIAELPEKSEDSEEEEEEEEQQEESDEEMEVNDEDLDYKPTHKAVEDNEEESIKKTKGRGRKRKQQSNVEPLESEHKKIKNEKDQEKTKEVHVKIEVVEDENSHVQTNENVAENVDLPTNEEADESKDDVVMDEDATDNSSMTVKKNTLNRKPKFINNRSRAKTFKKVPSYYKYCDHSEEHIIKKSTQQLPFCKTCDRFKCMTCTLTFNKSSHVNRHVRIIHNKEKKYKCPTCEACFTTNESLQYHAKWHTGVKDVECPYCDMKFLVHKNLRKHMNKHHPGLISKRRKKTNYCEICDSIFTRKDRLEYHMLEKHPANNPDRECRICGQKFETDMDCTEHSNAHADMKKVPVAKCPHCPLYCSSKNNLKRHVDRVHLNIKKYLCNECGKRFKGRDAYLYHAKRHVDPFGRDFECHICSKKIATEKGLEIHLRVHTGAKPFVCETCGKGFAQKGNMLSHQAIHFDDRPFECEECHKTFKKKFDLYKHKKRHKVKHTVATGDVTFLEGAGKIYNCPLDDCDGIFCSTTDLRLHMRRHNNEKPYECSICFKSFAVKSRLVRHLRNVHSLTLPDSNLESMKDPDFLKKIENAREIYEDRKRRFQTVMIPQPSGEQIEVQIMTEDTEGVEDLLALSNATTFHKDVVKEETAEEEDQNEEIHLKIETSEDNEGGVQIINVREDSSGEVQIHTEDENIVLDPAIIQTLLNSGQQTIYYYVDQ</sequence>
<keyword evidence="6" id="KW-0805">Transcription regulation</keyword>
<dbReference type="Pfam" id="PF00096">
    <property type="entry name" value="zf-C2H2"/>
    <property type="match status" value="4"/>
</dbReference>
<dbReference type="OrthoDB" id="6102613at2759"/>
<keyword evidence="5" id="KW-0862">Zinc</keyword>
<dbReference type="GO" id="GO:0003677">
    <property type="term" value="F:DNA binding"/>
    <property type="evidence" value="ECO:0007669"/>
    <property type="project" value="InterPro"/>
</dbReference>
<proteinExistence type="predicted"/>
<keyword evidence="7" id="KW-0804">Transcription</keyword>
<feature type="region of interest" description="Disordered" evidence="10">
    <location>
        <begin position="761"/>
        <end position="846"/>
    </location>
</feature>
<dbReference type="FunFam" id="3.30.160.60:FF:000086">
    <property type="entry name" value="transcription factor E4F1 isoform X1"/>
    <property type="match status" value="1"/>
</dbReference>
<feature type="compositionally biased region" description="Low complexity" evidence="10">
    <location>
        <begin position="115"/>
        <end position="126"/>
    </location>
</feature>
<feature type="domain" description="C2H2-type" evidence="11">
    <location>
        <begin position="734"/>
        <end position="762"/>
    </location>
</feature>
<dbReference type="FunFam" id="3.30.160.60:FF:001289">
    <property type="entry name" value="Zinc finger protein 574"/>
    <property type="match status" value="1"/>
</dbReference>
<evidence type="ECO:0000256" key="9">
    <source>
        <dbReference type="PROSITE-ProRule" id="PRU00042"/>
    </source>
</evidence>
<organism evidence="12 13">
    <name type="scientific">Mytilus galloprovincialis</name>
    <name type="common">Mediterranean mussel</name>
    <dbReference type="NCBI Taxonomy" id="29158"/>
    <lineage>
        <taxon>Eukaryota</taxon>
        <taxon>Metazoa</taxon>
        <taxon>Spiralia</taxon>
        <taxon>Lophotrochozoa</taxon>
        <taxon>Mollusca</taxon>
        <taxon>Bivalvia</taxon>
        <taxon>Autobranchia</taxon>
        <taxon>Pteriomorphia</taxon>
        <taxon>Mytilida</taxon>
        <taxon>Mytiloidea</taxon>
        <taxon>Mytilidae</taxon>
        <taxon>Mytilinae</taxon>
        <taxon>Mytilus</taxon>
    </lineage>
</organism>
<feature type="region of interest" description="Disordered" evidence="10">
    <location>
        <begin position="112"/>
        <end position="290"/>
    </location>
</feature>
<feature type="compositionally biased region" description="Basic and acidic residues" evidence="10">
    <location>
        <begin position="359"/>
        <end position="391"/>
    </location>
</feature>
<feature type="compositionally biased region" description="Basic and acidic residues" evidence="10">
    <location>
        <begin position="600"/>
        <end position="614"/>
    </location>
</feature>
<feature type="compositionally biased region" description="Acidic residues" evidence="10">
    <location>
        <begin position="766"/>
        <end position="792"/>
    </location>
</feature>
<evidence type="ECO:0000259" key="11">
    <source>
        <dbReference type="PROSITE" id="PS50157"/>
    </source>
</evidence>
<evidence type="ECO:0000256" key="3">
    <source>
        <dbReference type="ARBA" id="ARBA00022737"/>
    </source>
</evidence>
<keyword evidence="4 9" id="KW-0863">Zinc-finger</keyword>
<feature type="domain" description="C2H2-type" evidence="11">
    <location>
        <begin position="436"/>
        <end position="464"/>
    </location>
</feature>
<feature type="region of interest" description="Disordered" evidence="10">
    <location>
        <begin position="447"/>
        <end position="496"/>
    </location>
</feature>
<dbReference type="Proteomes" id="UP000596742">
    <property type="component" value="Unassembled WGS sequence"/>
</dbReference>
<reference evidence="12" key="1">
    <citation type="submission" date="2018-11" db="EMBL/GenBank/DDBJ databases">
        <authorList>
            <person name="Alioto T."/>
            <person name="Alioto T."/>
        </authorList>
    </citation>
    <scope>NUCLEOTIDE SEQUENCE</scope>
</reference>
<feature type="domain" description="C2H2-type" evidence="11">
    <location>
        <begin position="1167"/>
        <end position="1194"/>
    </location>
</feature>
<comment type="caution">
    <text evidence="12">The sequence shown here is derived from an EMBL/GenBank/DDBJ whole genome shotgun (WGS) entry which is preliminary data.</text>
</comment>
<feature type="compositionally biased region" description="Basic and acidic residues" evidence="10">
    <location>
        <begin position="481"/>
        <end position="491"/>
    </location>
</feature>
<feature type="domain" description="C2H2-type" evidence="11">
    <location>
        <begin position="1195"/>
        <end position="1222"/>
    </location>
</feature>
<feature type="compositionally biased region" description="Basic residues" evidence="10">
    <location>
        <begin position="551"/>
        <end position="561"/>
    </location>
</feature>
<dbReference type="SMART" id="SM00355">
    <property type="entry name" value="ZnF_C2H2"/>
    <property type="match status" value="15"/>
</dbReference>
<dbReference type="PANTHER" id="PTHR24377">
    <property type="entry name" value="IP01015P-RELATED"/>
    <property type="match status" value="1"/>
</dbReference>
<feature type="compositionally biased region" description="Acidic residues" evidence="10">
    <location>
        <begin position="253"/>
        <end position="268"/>
    </location>
</feature>
<evidence type="ECO:0000256" key="1">
    <source>
        <dbReference type="ARBA" id="ARBA00004123"/>
    </source>
</evidence>
<evidence type="ECO:0000313" key="12">
    <source>
        <dbReference type="EMBL" id="VDI66504.1"/>
    </source>
</evidence>
<feature type="domain" description="C2H2-type" evidence="11">
    <location>
        <begin position="955"/>
        <end position="983"/>
    </location>
</feature>
<accession>A0A8B6GNA9</accession>
<feature type="domain" description="C2H2-type" evidence="11">
    <location>
        <begin position="984"/>
        <end position="1011"/>
    </location>
</feature>
<dbReference type="GO" id="GO:0008270">
    <property type="term" value="F:zinc ion binding"/>
    <property type="evidence" value="ECO:0007669"/>
    <property type="project" value="UniProtKB-KW"/>
</dbReference>
<feature type="compositionally biased region" description="Basic residues" evidence="10">
    <location>
        <begin position="811"/>
        <end position="821"/>
    </location>
</feature>
<keyword evidence="3" id="KW-0677">Repeat</keyword>
<evidence type="ECO:0000256" key="6">
    <source>
        <dbReference type="ARBA" id="ARBA00023015"/>
    </source>
</evidence>
<feature type="compositionally biased region" description="Basic and acidic residues" evidence="10">
    <location>
        <begin position="233"/>
        <end position="252"/>
    </location>
</feature>
<feature type="compositionally biased region" description="Basic and acidic residues" evidence="10">
    <location>
        <begin position="189"/>
        <end position="206"/>
    </location>
</feature>
<feature type="domain" description="C2H2-type" evidence="11">
    <location>
        <begin position="1077"/>
        <end position="1104"/>
    </location>
</feature>
<gene>
    <name evidence="12" type="ORF">MGAL_10B008490</name>
</gene>
<feature type="region of interest" description="Disordered" evidence="10">
    <location>
        <begin position="534"/>
        <end position="614"/>
    </location>
</feature>
<feature type="compositionally biased region" description="Basic and acidic residues" evidence="10">
    <location>
        <begin position="269"/>
        <end position="281"/>
    </location>
</feature>
<evidence type="ECO:0000256" key="7">
    <source>
        <dbReference type="ARBA" id="ARBA00023163"/>
    </source>
</evidence>
<dbReference type="InterPro" id="IPR013087">
    <property type="entry name" value="Znf_C2H2_type"/>
</dbReference>
<dbReference type="Gene3D" id="3.30.160.60">
    <property type="entry name" value="Classic Zinc Finger"/>
    <property type="match status" value="6"/>
</dbReference>
<keyword evidence="13" id="KW-1185">Reference proteome</keyword>
<comment type="subcellular location">
    <subcellularLocation>
        <location evidence="1">Nucleus</location>
    </subcellularLocation>
</comment>
<feature type="region of interest" description="Disordered" evidence="10">
    <location>
        <begin position="873"/>
        <end position="897"/>
    </location>
</feature>
<feature type="compositionally biased region" description="Basic and acidic residues" evidence="10">
    <location>
        <begin position="127"/>
        <end position="147"/>
    </location>
</feature>
<dbReference type="GO" id="GO:0005634">
    <property type="term" value="C:nucleus"/>
    <property type="evidence" value="ECO:0007669"/>
    <property type="project" value="UniProtKB-SubCell"/>
</dbReference>
<dbReference type="EMBL" id="UYJE01008714">
    <property type="protein sequence ID" value="VDI66504.1"/>
    <property type="molecule type" value="Genomic_DNA"/>
</dbReference>
<protein>
    <recommendedName>
        <fullName evidence="11">C2H2-type domain-containing protein</fullName>
    </recommendedName>
</protein>
<feature type="domain" description="C2H2-type" evidence="11">
    <location>
        <begin position="1266"/>
        <end position="1295"/>
    </location>
</feature>
<feature type="compositionally biased region" description="Basic and acidic residues" evidence="10">
    <location>
        <begin position="829"/>
        <end position="846"/>
    </location>
</feature>
<keyword evidence="2" id="KW-0479">Metal-binding</keyword>